<feature type="coiled-coil region" evidence="6">
    <location>
        <begin position="131"/>
        <end position="158"/>
    </location>
</feature>
<sequence>MIANSIKLLIIEDNPGDIRILEEIFKNISDLSFNLEFCMRLSEAVKKLEKTVFDLILLDLSLPDSEKTETLSTLLEKKFNIPIVVLTELDDKKIAIGSLKRGAQDYLVKGDIDKMVLSRSILYSIERYQIKQKLKKSEDKFKNERDNLKNILSSLRDQVLIINKQFDIEYANPITYSEFGLIKGRKCYQYLFDRSRVCLTCKNNEIFEGNIIREEFFIKKNQKTYDFIETPLKKPDGSILKLCILHDITKLKQAEIKLKEINKVKSEFLNRVSHELKTPLVVIKGYLDLMLNVNQEDLNLNLNTYLEEMQKGYERLQKIIASVLKASQLESPTHTLNPKKENLSFLIRYCVKDLHPLIKLRNQSLKLEVDEYILIKIVKEEIYEVITNLLSNAIKYTPLNGNIKIESEINDKDVIISIQDNGIGIEKKDKEQLFTKFGKIERYGQELDVLIDGTGLGLYISKKIIELHGGKIWVESDGRNKGSTFFFSLPIKNLIVKPHLLDKFI</sequence>
<evidence type="ECO:0000256" key="6">
    <source>
        <dbReference type="SAM" id="Coils"/>
    </source>
</evidence>
<evidence type="ECO:0000256" key="3">
    <source>
        <dbReference type="ARBA" id="ARBA00022553"/>
    </source>
</evidence>
<dbReference type="SMART" id="SM00388">
    <property type="entry name" value="HisKA"/>
    <property type="match status" value="1"/>
</dbReference>
<dbReference type="InterPro" id="IPR001789">
    <property type="entry name" value="Sig_transdc_resp-reg_receiver"/>
</dbReference>
<dbReference type="EC" id="2.7.13.3" evidence="2"/>
<name>A0A0F9SYZ1_9ZZZZ</name>
<keyword evidence="6" id="KW-0175">Coiled coil</keyword>
<dbReference type="PANTHER" id="PTHR43047">
    <property type="entry name" value="TWO-COMPONENT HISTIDINE PROTEIN KINASE"/>
    <property type="match status" value="1"/>
</dbReference>
<gene>
    <name evidence="9" type="ORF">LCGC14_0793760</name>
</gene>
<dbReference type="PROSITE" id="PS50109">
    <property type="entry name" value="HIS_KIN"/>
    <property type="match status" value="1"/>
</dbReference>
<dbReference type="Pfam" id="PF00072">
    <property type="entry name" value="Response_reg"/>
    <property type="match status" value="1"/>
</dbReference>
<dbReference type="Gene3D" id="3.30.565.10">
    <property type="entry name" value="Histidine kinase-like ATPase, C-terminal domain"/>
    <property type="match status" value="1"/>
</dbReference>
<dbReference type="InterPro" id="IPR036097">
    <property type="entry name" value="HisK_dim/P_sf"/>
</dbReference>
<reference evidence="9" key="1">
    <citation type="journal article" date="2015" name="Nature">
        <title>Complex archaea that bridge the gap between prokaryotes and eukaryotes.</title>
        <authorList>
            <person name="Spang A."/>
            <person name="Saw J.H."/>
            <person name="Jorgensen S.L."/>
            <person name="Zaremba-Niedzwiedzka K."/>
            <person name="Martijn J."/>
            <person name="Lind A.E."/>
            <person name="van Eijk R."/>
            <person name="Schleper C."/>
            <person name="Guy L."/>
            <person name="Ettema T.J."/>
        </authorList>
    </citation>
    <scope>NUCLEOTIDE SEQUENCE</scope>
</reference>
<dbReference type="Pfam" id="PF02518">
    <property type="entry name" value="HATPase_c"/>
    <property type="match status" value="1"/>
</dbReference>
<dbReference type="AlphaFoldDB" id="A0A0F9SYZ1"/>
<dbReference type="EMBL" id="LAZR01002105">
    <property type="protein sequence ID" value="KKN34428.1"/>
    <property type="molecule type" value="Genomic_DNA"/>
</dbReference>
<comment type="catalytic activity">
    <reaction evidence="1">
        <text>ATP + protein L-histidine = ADP + protein N-phospho-L-histidine.</text>
        <dbReference type="EC" id="2.7.13.3"/>
    </reaction>
</comment>
<dbReference type="SMART" id="SM00387">
    <property type="entry name" value="HATPase_c"/>
    <property type="match status" value="1"/>
</dbReference>
<dbReference type="Gene3D" id="1.10.287.130">
    <property type="match status" value="1"/>
</dbReference>
<dbReference type="SUPFAM" id="SSF55785">
    <property type="entry name" value="PYP-like sensor domain (PAS domain)"/>
    <property type="match status" value="1"/>
</dbReference>
<dbReference type="GO" id="GO:0000155">
    <property type="term" value="F:phosphorelay sensor kinase activity"/>
    <property type="evidence" value="ECO:0007669"/>
    <property type="project" value="InterPro"/>
</dbReference>
<dbReference type="GO" id="GO:0005886">
    <property type="term" value="C:plasma membrane"/>
    <property type="evidence" value="ECO:0007669"/>
    <property type="project" value="TreeGrafter"/>
</dbReference>
<dbReference type="PANTHER" id="PTHR43047:SF72">
    <property type="entry name" value="OSMOSENSING HISTIDINE PROTEIN KINASE SLN1"/>
    <property type="match status" value="1"/>
</dbReference>
<keyword evidence="5" id="KW-0418">Kinase</keyword>
<dbReference type="PRINTS" id="PR00344">
    <property type="entry name" value="BCTRLSENSOR"/>
</dbReference>
<proteinExistence type="predicted"/>
<evidence type="ECO:0000259" key="8">
    <source>
        <dbReference type="PROSITE" id="PS50110"/>
    </source>
</evidence>
<dbReference type="SUPFAM" id="SSF52172">
    <property type="entry name" value="CheY-like"/>
    <property type="match status" value="1"/>
</dbReference>
<dbReference type="InterPro" id="IPR035965">
    <property type="entry name" value="PAS-like_dom_sf"/>
</dbReference>
<evidence type="ECO:0000256" key="5">
    <source>
        <dbReference type="ARBA" id="ARBA00022777"/>
    </source>
</evidence>
<dbReference type="FunFam" id="3.30.565.10:FF:000006">
    <property type="entry name" value="Sensor histidine kinase WalK"/>
    <property type="match status" value="1"/>
</dbReference>
<dbReference type="InterPro" id="IPR011006">
    <property type="entry name" value="CheY-like_superfamily"/>
</dbReference>
<evidence type="ECO:0000313" key="9">
    <source>
        <dbReference type="EMBL" id="KKN34428.1"/>
    </source>
</evidence>
<dbReference type="InterPro" id="IPR036890">
    <property type="entry name" value="HATPase_C_sf"/>
</dbReference>
<protein>
    <recommendedName>
        <fullName evidence="2">histidine kinase</fullName>
        <ecNumber evidence="2">2.7.13.3</ecNumber>
    </recommendedName>
</protein>
<feature type="domain" description="Response regulatory" evidence="8">
    <location>
        <begin position="7"/>
        <end position="124"/>
    </location>
</feature>
<dbReference type="GO" id="GO:0009927">
    <property type="term" value="F:histidine phosphotransfer kinase activity"/>
    <property type="evidence" value="ECO:0007669"/>
    <property type="project" value="TreeGrafter"/>
</dbReference>
<evidence type="ECO:0000256" key="4">
    <source>
        <dbReference type="ARBA" id="ARBA00022679"/>
    </source>
</evidence>
<evidence type="ECO:0000256" key="2">
    <source>
        <dbReference type="ARBA" id="ARBA00012438"/>
    </source>
</evidence>
<dbReference type="SMART" id="SM00448">
    <property type="entry name" value="REC"/>
    <property type="match status" value="1"/>
</dbReference>
<dbReference type="Pfam" id="PF00512">
    <property type="entry name" value="HisKA"/>
    <property type="match status" value="1"/>
</dbReference>
<feature type="domain" description="Histidine kinase" evidence="7">
    <location>
        <begin position="271"/>
        <end position="493"/>
    </location>
</feature>
<organism evidence="9">
    <name type="scientific">marine sediment metagenome</name>
    <dbReference type="NCBI Taxonomy" id="412755"/>
    <lineage>
        <taxon>unclassified sequences</taxon>
        <taxon>metagenomes</taxon>
        <taxon>ecological metagenomes</taxon>
    </lineage>
</organism>
<dbReference type="CDD" id="cd00156">
    <property type="entry name" value="REC"/>
    <property type="match status" value="1"/>
</dbReference>
<dbReference type="InterPro" id="IPR003661">
    <property type="entry name" value="HisK_dim/P_dom"/>
</dbReference>
<dbReference type="SUPFAM" id="SSF55874">
    <property type="entry name" value="ATPase domain of HSP90 chaperone/DNA topoisomerase II/histidine kinase"/>
    <property type="match status" value="1"/>
</dbReference>
<dbReference type="Gene3D" id="3.40.50.2300">
    <property type="match status" value="1"/>
</dbReference>
<keyword evidence="4" id="KW-0808">Transferase</keyword>
<evidence type="ECO:0000259" key="7">
    <source>
        <dbReference type="PROSITE" id="PS50109"/>
    </source>
</evidence>
<keyword evidence="3" id="KW-0597">Phosphoprotein</keyword>
<comment type="caution">
    <text evidence="9">The sequence shown here is derived from an EMBL/GenBank/DDBJ whole genome shotgun (WGS) entry which is preliminary data.</text>
</comment>
<dbReference type="Gene3D" id="3.30.450.20">
    <property type="entry name" value="PAS domain"/>
    <property type="match status" value="1"/>
</dbReference>
<dbReference type="SUPFAM" id="SSF47384">
    <property type="entry name" value="Homodimeric domain of signal transducing histidine kinase"/>
    <property type="match status" value="1"/>
</dbReference>
<dbReference type="PROSITE" id="PS50110">
    <property type="entry name" value="RESPONSE_REGULATORY"/>
    <property type="match status" value="1"/>
</dbReference>
<dbReference type="InterPro" id="IPR003594">
    <property type="entry name" value="HATPase_dom"/>
</dbReference>
<accession>A0A0F9SYZ1</accession>
<dbReference type="CDD" id="cd00082">
    <property type="entry name" value="HisKA"/>
    <property type="match status" value="1"/>
</dbReference>
<dbReference type="InterPro" id="IPR004358">
    <property type="entry name" value="Sig_transdc_His_kin-like_C"/>
</dbReference>
<dbReference type="InterPro" id="IPR005467">
    <property type="entry name" value="His_kinase_dom"/>
</dbReference>
<evidence type="ECO:0000256" key="1">
    <source>
        <dbReference type="ARBA" id="ARBA00000085"/>
    </source>
</evidence>